<dbReference type="CDD" id="cd07130">
    <property type="entry name" value="ALDH_F7_AASADH"/>
    <property type="match status" value="1"/>
</dbReference>
<evidence type="ECO:0000256" key="3">
    <source>
        <dbReference type="ARBA" id="ARBA00023002"/>
    </source>
</evidence>
<dbReference type="InterPro" id="IPR044638">
    <property type="entry name" value="ALDH7A1-like"/>
</dbReference>
<sequence>MLLASIARSHGAARRSVLHSARRSMSALAEYPFLQDLGLKDENHGVFDGQWFGSGDVYTSVNPANGKTIAKVRAGTVADYEKVVKAMDAAKPKWAELPAPVRGEIVRQIGEELRAKKEPLGKLISLEMGKIYQEGLGEVQEAIDICDFAVGLSRTLNGSIIPSERPGHFMMERYNPLKGHVGIVTAFNFPCAVFFWNAALSLVCGNTNLWKPSESLSLTSVACNKIVADVLERNGHAGAISSLICGSGADVGEALIQDKRMELVSFTGSTKVGRHVNQVVASRFGKTILELGGNNAMIVDQDADLEMALRATLFSAVGTAGQRCTSLRRLFLHEDIHDEFLRRLLAAYKTVKVGNPLDDGVLCGPLHNTQAVKNYVDGIKTIKEQGGKILIGGKAIDGPGHFVEPTIVSITHDAPIVQKEIFAPIMYVLKFKTLEEAIEKNNAVPQGLSSSIFTKNQSAVFKWTGPLGSDCGIVNVNIGPSGAEIGGAFGGEKETGGGRESGSDSWKQYMRRSTCTINYSKELPLAQGINFS</sequence>
<dbReference type="AlphaFoldDB" id="A0AAD5MAR1"/>
<dbReference type="InterPro" id="IPR029510">
    <property type="entry name" value="Ald_DH_CS_GLU"/>
</dbReference>
<dbReference type="EC" id="1.2.1.3" evidence="5"/>
<keyword evidence="3 7" id="KW-0560">Oxidoreductase</keyword>
<dbReference type="EMBL" id="JAKCXM010000012">
    <property type="protein sequence ID" value="KAJ0408345.1"/>
    <property type="molecule type" value="Genomic_DNA"/>
</dbReference>
<dbReference type="FunFam" id="3.40.309.10:FF:000018">
    <property type="entry name" value="Alpha-aminoadipic semialdehyde dehydrogenase"/>
    <property type="match status" value="1"/>
</dbReference>
<comment type="caution">
    <text evidence="9">The sequence shown here is derived from an EMBL/GenBank/DDBJ whole genome shotgun (WGS) entry which is preliminary data.</text>
</comment>
<feature type="active site" evidence="6">
    <location>
        <position position="290"/>
    </location>
</feature>
<reference evidence="9" key="1">
    <citation type="submission" date="2021-12" db="EMBL/GenBank/DDBJ databases">
        <title>Prjna785345.</title>
        <authorList>
            <person name="Rujirawat T."/>
            <person name="Krajaejun T."/>
        </authorList>
    </citation>
    <scope>NUCLEOTIDE SEQUENCE</scope>
    <source>
        <strain evidence="9">Pi057C3</strain>
    </source>
</reference>
<dbReference type="Pfam" id="PF00171">
    <property type="entry name" value="Aldedh"/>
    <property type="match status" value="1"/>
</dbReference>
<proteinExistence type="inferred from homology"/>
<dbReference type="PANTHER" id="PTHR43521">
    <property type="entry name" value="ALPHA-AMINOADIPIC SEMIALDEHYDE DEHYDROGENASE"/>
    <property type="match status" value="1"/>
</dbReference>
<dbReference type="InterPro" id="IPR016161">
    <property type="entry name" value="Ald_DH/histidinol_DH"/>
</dbReference>
<feature type="domain" description="Aldehyde dehydrogenase" evidence="8">
    <location>
        <begin position="57"/>
        <end position="513"/>
    </location>
</feature>
<dbReference type="InterPro" id="IPR016163">
    <property type="entry name" value="Ald_DH_C"/>
</dbReference>
<dbReference type="PANTHER" id="PTHR43521:SF1">
    <property type="entry name" value="ALPHA-AMINOADIPIC SEMIALDEHYDE DEHYDROGENASE"/>
    <property type="match status" value="1"/>
</dbReference>
<dbReference type="Proteomes" id="UP001209570">
    <property type="component" value="Unassembled WGS sequence"/>
</dbReference>
<dbReference type="InterPro" id="IPR016162">
    <property type="entry name" value="Ald_DH_N"/>
</dbReference>
<evidence type="ECO:0000256" key="6">
    <source>
        <dbReference type="PROSITE-ProRule" id="PRU10007"/>
    </source>
</evidence>
<dbReference type="SUPFAM" id="SSF53720">
    <property type="entry name" value="ALDH-like"/>
    <property type="match status" value="1"/>
</dbReference>
<dbReference type="GO" id="GO:0004029">
    <property type="term" value="F:aldehyde dehydrogenase (NAD+) activity"/>
    <property type="evidence" value="ECO:0007669"/>
    <property type="project" value="UniProtKB-EC"/>
</dbReference>
<keyword evidence="4" id="KW-0520">NAD</keyword>
<dbReference type="InterPro" id="IPR015590">
    <property type="entry name" value="Aldehyde_DH_dom"/>
</dbReference>
<dbReference type="Gene3D" id="3.40.309.10">
    <property type="entry name" value="Aldehyde Dehydrogenase, Chain A, domain 2"/>
    <property type="match status" value="1"/>
</dbReference>
<evidence type="ECO:0000256" key="4">
    <source>
        <dbReference type="ARBA" id="ARBA00023027"/>
    </source>
</evidence>
<evidence type="ECO:0000313" key="9">
    <source>
        <dbReference type="EMBL" id="KAJ0408345.1"/>
    </source>
</evidence>
<organism evidence="9 10">
    <name type="scientific">Pythium insidiosum</name>
    <name type="common">Pythiosis disease agent</name>
    <dbReference type="NCBI Taxonomy" id="114742"/>
    <lineage>
        <taxon>Eukaryota</taxon>
        <taxon>Sar</taxon>
        <taxon>Stramenopiles</taxon>
        <taxon>Oomycota</taxon>
        <taxon>Peronosporomycetes</taxon>
        <taxon>Pythiales</taxon>
        <taxon>Pythiaceae</taxon>
        <taxon>Pythium</taxon>
    </lineage>
</organism>
<keyword evidence="10" id="KW-1185">Reference proteome</keyword>
<evidence type="ECO:0000256" key="7">
    <source>
        <dbReference type="RuleBase" id="RU003345"/>
    </source>
</evidence>
<evidence type="ECO:0000256" key="5">
    <source>
        <dbReference type="ARBA" id="ARBA00024226"/>
    </source>
</evidence>
<accession>A0AAD5MAR1</accession>
<gene>
    <name evidence="9" type="ORF">P43SY_003071</name>
</gene>
<comment type="similarity">
    <text evidence="1 7">Belongs to the aldehyde dehydrogenase family.</text>
</comment>
<protein>
    <recommendedName>
        <fullName evidence="5">aldehyde dehydrogenase (NAD(+))</fullName>
        <ecNumber evidence="5">1.2.1.3</ecNumber>
    </recommendedName>
</protein>
<dbReference type="Gene3D" id="3.40.605.10">
    <property type="entry name" value="Aldehyde Dehydrogenase, Chain A, domain 1"/>
    <property type="match status" value="1"/>
</dbReference>
<name>A0AAD5MAR1_PYTIN</name>
<evidence type="ECO:0000256" key="2">
    <source>
        <dbReference type="ARBA" id="ARBA00011881"/>
    </source>
</evidence>
<evidence type="ECO:0000256" key="1">
    <source>
        <dbReference type="ARBA" id="ARBA00009986"/>
    </source>
</evidence>
<evidence type="ECO:0000259" key="8">
    <source>
        <dbReference type="Pfam" id="PF00171"/>
    </source>
</evidence>
<evidence type="ECO:0000313" key="10">
    <source>
        <dbReference type="Proteomes" id="UP001209570"/>
    </source>
</evidence>
<dbReference type="PROSITE" id="PS00687">
    <property type="entry name" value="ALDEHYDE_DEHYDR_GLU"/>
    <property type="match status" value="1"/>
</dbReference>
<comment type="subunit">
    <text evidence="2">Homotetramer.</text>
</comment>